<dbReference type="SFLD" id="SFLDS00003">
    <property type="entry name" value="Haloacid_Dehalogenase"/>
    <property type="match status" value="1"/>
</dbReference>
<name>A0A7G5C2F9_9BACL</name>
<proteinExistence type="predicted"/>
<sequence>MPYRLIAMDLDDTLLTDELTVSDATRQAMTEAIAQGAHLTIATGRMFDSAQKIARQVGLNVPIITYQGSLIKNLLDEEILYERSVPVDVAGELYEYCQAHGLHLQSYIADKLYVPEDNDKIKGYAKQSNIPYTIEPDFVRIISNEKQTKLLIIDEPAKLDALLPELKAKFGSKVHLTKSKPNYLEFMHPEGTKGHALRFLAAHYGIPIEETIAIGDAMNDHEMVQAAGLGVAMANAVPALKEIADFITLSNNDDGVKHVLEKFVLNA</sequence>
<dbReference type="Pfam" id="PF08282">
    <property type="entry name" value="Hydrolase_3"/>
    <property type="match status" value="1"/>
</dbReference>
<dbReference type="NCBIfam" id="TIGR01484">
    <property type="entry name" value="HAD-SF-IIB"/>
    <property type="match status" value="1"/>
</dbReference>
<dbReference type="CDD" id="cd07516">
    <property type="entry name" value="HAD_Pase"/>
    <property type="match status" value="1"/>
</dbReference>
<dbReference type="KEGG" id="cchl:FPL14_21090"/>
<gene>
    <name evidence="1" type="ORF">FPL14_21090</name>
</gene>
<dbReference type="InterPro" id="IPR006379">
    <property type="entry name" value="HAD-SF_hydro_IIB"/>
</dbReference>
<dbReference type="NCBIfam" id="TIGR00099">
    <property type="entry name" value="Cof-subfamily"/>
    <property type="match status" value="1"/>
</dbReference>
<dbReference type="SFLD" id="SFLDG01140">
    <property type="entry name" value="C2.B:_Phosphomannomutase_and_P"/>
    <property type="match status" value="1"/>
</dbReference>
<accession>A0A7G5C2F9</accession>
<dbReference type="Gene3D" id="3.30.1240.10">
    <property type="match status" value="1"/>
</dbReference>
<dbReference type="SUPFAM" id="SSF56784">
    <property type="entry name" value="HAD-like"/>
    <property type="match status" value="1"/>
</dbReference>
<keyword evidence="2" id="KW-1185">Reference proteome</keyword>
<dbReference type="GO" id="GO:0000287">
    <property type="term" value="F:magnesium ion binding"/>
    <property type="evidence" value="ECO:0007669"/>
    <property type="project" value="TreeGrafter"/>
</dbReference>
<evidence type="ECO:0000313" key="1">
    <source>
        <dbReference type="EMBL" id="QMV43393.1"/>
    </source>
</evidence>
<dbReference type="RefSeq" id="WP_182299627.1">
    <property type="nucleotide sequence ID" value="NZ_CP041969.1"/>
</dbReference>
<dbReference type="Proteomes" id="UP000515679">
    <property type="component" value="Chromosome"/>
</dbReference>
<dbReference type="InterPro" id="IPR023214">
    <property type="entry name" value="HAD_sf"/>
</dbReference>
<dbReference type="GO" id="GO:0016791">
    <property type="term" value="F:phosphatase activity"/>
    <property type="evidence" value="ECO:0007669"/>
    <property type="project" value="TreeGrafter"/>
</dbReference>
<organism evidence="1 2">
    <name type="scientific">Cohnella cholangitidis</name>
    <dbReference type="NCBI Taxonomy" id="2598458"/>
    <lineage>
        <taxon>Bacteria</taxon>
        <taxon>Bacillati</taxon>
        <taxon>Bacillota</taxon>
        <taxon>Bacilli</taxon>
        <taxon>Bacillales</taxon>
        <taxon>Paenibacillaceae</taxon>
        <taxon>Cohnella</taxon>
    </lineage>
</organism>
<dbReference type="PANTHER" id="PTHR10000">
    <property type="entry name" value="PHOSPHOSERINE PHOSPHATASE"/>
    <property type="match status" value="1"/>
</dbReference>
<dbReference type="GO" id="GO:0005829">
    <property type="term" value="C:cytosol"/>
    <property type="evidence" value="ECO:0007669"/>
    <property type="project" value="TreeGrafter"/>
</dbReference>
<protein>
    <submittedName>
        <fullName evidence="1">HAD family phosphatase</fullName>
    </submittedName>
</protein>
<dbReference type="PANTHER" id="PTHR10000:SF8">
    <property type="entry name" value="HAD SUPERFAMILY HYDROLASE-LIKE, TYPE 3"/>
    <property type="match status" value="1"/>
</dbReference>
<dbReference type="EMBL" id="CP041969">
    <property type="protein sequence ID" value="QMV43393.1"/>
    <property type="molecule type" value="Genomic_DNA"/>
</dbReference>
<dbReference type="Gene3D" id="3.40.50.1000">
    <property type="entry name" value="HAD superfamily/HAD-like"/>
    <property type="match status" value="1"/>
</dbReference>
<reference evidence="1 2" key="1">
    <citation type="submission" date="2019-07" db="EMBL/GenBank/DDBJ databases">
        <authorList>
            <person name="Kim J.K."/>
            <person name="Cheong H.-M."/>
            <person name="Choi Y."/>
            <person name="Hwang K.J."/>
            <person name="Lee S."/>
            <person name="Choi C."/>
        </authorList>
    </citation>
    <scope>NUCLEOTIDE SEQUENCE [LARGE SCALE GENOMIC DNA]</scope>
    <source>
        <strain evidence="1 2">KS 22</strain>
    </source>
</reference>
<dbReference type="InterPro" id="IPR036412">
    <property type="entry name" value="HAD-like_sf"/>
</dbReference>
<dbReference type="InterPro" id="IPR000150">
    <property type="entry name" value="Cof"/>
</dbReference>
<evidence type="ECO:0000313" key="2">
    <source>
        <dbReference type="Proteomes" id="UP000515679"/>
    </source>
</evidence>
<dbReference type="SFLD" id="SFLDG01144">
    <property type="entry name" value="C2.B.4:_PGP_Like"/>
    <property type="match status" value="1"/>
</dbReference>
<dbReference type="AlphaFoldDB" id="A0A7G5C2F9"/>